<dbReference type="AlphaFoldDB" id="A0A074YQL4"/>
<feature type="compositionally biased region" description="Basic and acidic residues" evidence="1">
    <location>
        <begin position="464"/>
        <end position="476"/>
    </location>
</feature>
<evidence type="ECO:0000313" key="2">
    <source>
        <dbReference type="EMBL" id="KER00054.1"/>
    </source>
</evidence>
<feature type="compositionally biased region" description="Acidic residues" evidence="1">
    <location>
        <begin position="141"/>
        <end position="151"/>
    </location>
</feature>
<proteinExistence type="predicted"/>
<feature type="compositionally biased region" description="Polar residues" evidence="1">
    <location>
        <begin position="197"/>
        <end position="212"/>
    </location>
</feature>
<name>A0A074YQL4_AURSE</name>
<feature type="region of interest" description="Disordered" evidence="1">
    <location>
        <begin position="131"/>
        <end position="163"/>
    </location>
</feature>
<feature type="compositionally biased region" description="Polar residues" evidence="1">
    <location>
        <begin position="343"/>
        <end position="354"/>
    </location>
</feature>
<keyword evidence="3" id="KW-1185">Reference proteome</keyword>
<accession>A0A074YQL4</accession>
<feature type="region of interest" description="Disordered" evidence="1">
    <location>
        <begin position="329"/>
        <end position="354"/>
    </location>
</feature>
<evidence type="ECO:0000256" key="1">
    <source>
        <dbReference type="SAM" id="MobiDB-lite"/>
    </source>
</evidence>
<dbReference type="RefSeq" id="XP_013348549.1">
    <property type="nucleotide sequence ID" value="XM_013493095.1"/>
</dbReference>
<protein>
    <submittedName>
        <fullName evidence="2">Uncharacterized protein</fullName>
    </submittedName>
</protein>
<gene>
    <name evidence="2" type="ORF">AUEXF2481DRAFT_24414</name>
</gene>
<dbReference type="InParanoid" id="A0A074YQL4"/>
<feature type="region of interest" description="Disordered" evidence="1">
    <location>
        <begin position="182"/>
        <end position="214"/>
    </location>
</feature>
<feature type="region of interest" description="Disordered" evidence="1">
    <location>
        <begin position="461"/>
        <end position="495"/>
    </location>
</feature>
<reference evidence="2 3" key="1">
    <citation type="journal article" date="2014" name="BMC Genomics">
        <title>Genome sequencing of four Aureobasidium pullulans varieties: biotechnological potential, stress tolerance, and description of new species.</title>
        <authorList>
            <person name="Gostin Ar C."/>
            <person name="Ohm R.A."/>
            <person name="Kogej T."/>
            <person name="Sonjak S."/>
            <person name="Turk M."/>
            <person name="Zajc J."/>
            <person name="Zalar P."/>
            <person name="Grube M."/>
            <person name="Sun H."/>
            <person name="Han J."/>
            <person name="Sharma A."/>
            <person name="Chiniquy J."/>
            <person name="Ngan C.Y."/>
            <person name="Lipzen A."/>
            <person name="Barry K."/>
            <person name="Grigoriev I.V."/>
            <person name="Gunde-Cimerman N."/>
        </authorList>
    </citation>
    <scope>NUCLEOTIDE SEQUENCE [LARGE SCALE GENOMIC DNA]</scope>
    <source>
        <strain evidence="2 3">EXF-2481</strain>
    </source>
</reference>
<dbReference type="GeneID" id="25362757"/>
<feature type="region of interest" description="Disordered" evidence="1">
    <location>
        <begin position="228"/>
        <end position="275"/>
    </location>
</feature>
<evidence type="ECO:0000313" key="3">
    <source>
        <dbReference type="Proteomes" id="UP000030641"/>
    </source>
</evidence>
<dbReference type="EMBL" id="KL584749">
    <property type="protein sequence ID" value="KER00054.1"/>
    <property type="molecule type" value="Genomic_DNA"/>
</dbReference>
<dbReference type="HOGENOM" id="CLU_541813_0_0_1"/>
<dbReference type="OMA" id="AQCAFRG"/>
<sequence>MAPKVAAGTVGANGVVKKKRVVTTAADRERAKNKAADARYEAAKTDEARAWINPAKLLNDFFSRDREDVMALKIGAGTRRDICARAEALGLHVQMFDTQSRRNGPLESWIVLGLLSSRHLVDDKVRDIQRQSKRELQRAEDEAEDEDEADAGAEGPKNPAEMIDPSLREQKAPVAQMMLPPLRQATTKPKDIVQDLPDQTSKTTTETAQMSLPSEEIEAAKQLSDLKSSAMPARPVFRPESSQVEATRSSETPVVPDAPPYDSTAEQAVAEDATENDRIASWVSQQAQPGQTDKDTLDLTGTWKITCAAIAEQLGSSSSDLTMKIHLEPTQPQSDNDTDDDPATTSVTSSDQLTDTQKARLGTYQLWATFNFGLYHGLIRFMSPTTPNTSPLTRSSFDLSPTQLPSSKNLTFQYKWRGRETSDEEISLEAEKAIQWVKFEENGVKLTGVFESEYLGETGFEGQKIGKGEGEKEDLGRMWSKVSPQAHEAEAKSKE</sequence>
<feature type="compositionally biased region" description="Polar residues" evidence="1">
    <location>
        <begin position="240"/>
        <end position="252"/>
    </location>
</feature>
<dbReference type="OrthoDB" id="4630416at2759"/>
<dbReference type="Proteomes" id="UP000030641">
    <property type="component" value="Unassembled WGS sequence"/>
</dbReference>
<feature type="compositionally biased region" description="Basic and acidic residues" evidence="1">
    <location>
        <begin position="131"/>
        <end position="140"/>
    </location>
</feature>
<organism evidence="2 3">
    <name type="scientific">Aureobasidium subglaciale (strain EXF-2481)</name>
    <name type="common">Aureobasidium pullulans var. subglaciale</name>
    <dbReference type="NCBI Taxonomy" id="1043005"/>
    <lineage>
        <taxon>Eukaryota</taxon>
        <taxon>Fungi</taxon>
        <taxon>Dikarya</taxon>
        <taxon>Ascomycota</taxon>
        <taxon>Pezizomycotina</taxon>
        <taxon>Dothideomycetes</taxon>
        <taxon>Dothideomycetidae</taxon>
        <taxon>Dothideales</taxon>
        <taxon>Saccotheciaceae</taxon>
        <taxon>Aureobasidium</taxon>
    </lineage>
</organism>